<proteinExistence type="predicted"/>
<dbReference type="PANTHER" id="PTHR22847">
    <property type="entry name" value="WD40 REPEAT PROTEIN"/>
    <property type="match status" value="1"/>
</dbReference>
<dbReference type="Proteomes" id="UP001201812">
    <property type="component" value="Unassembled WGS sequence"/>
</dbReference>
<dbReference type="PROSITE" id="PS50294">
    <property type="entry name" value="WD_REPEATS_REGION"/>
    <property type="match status" value="3"/>
</dbReference>
<dbReference type="EMBL" id="JAKKPZ010000104">
    <property type="protein sequence ID" value="KAI1702134.1"/>
    <property type="molecule type" value="Genomic_DNA"/>
</dbReference>
<dbReference type="PROSITE" id="PS00678">
    <property type="entry name" value="WD_REPEATS_1"/>
    <property type="match status" value="1"/>
</dbReference>
<feature type="repeat" description="WD" evidence="3">
    <location>
        <begin position="95"/>
        <end position="136"/>
    </location>
</feature>
<dbReference type="PROSITE" id="PS50082">
    <property type="entry name" value="WD_REPEATS_2"/>
    <property type="match status" value="4"/>
</dbReference>
<feature type="repeat" description="WD" evidence="3">
    <location>
        <begin position="137"/>
        <end position="178"/>
    </location>
</feature>
<dbReference type="Pfam" id="PF00400">
    <property type="entry name" value="WD40"/>
    <property type="match status" value="4"/>
</dbReference>
<dbReference type="CDD" id="cd00200">
    <property type="entry name" value="WD40"/>
    <property type="match status" value="1"/>
</dbReference>
<dbReference type="InterPro" id="IPR036322">
    <property type="entry name" value="WD40_repeat_dom_sf"/>
</dbReference>
<organism evidence="4 5">
    <name type="scientific">Ditylenchus destructor</name>
    <dbReference type="NCBI Taxonomy" id="166010"/>
    <lineage>
        <taxon>Eukaryota</taxon>
        <taxon>Metazoa</taxon>
        <taxon>Ecdysozoa</taxon>
        <taxon>Nematoda</taxon>
        <taxon>Chromadorea</taxon>
        <taxon>Rhabditida</taxon>
        <taxon>Tylenchina</taxon>
        <taxon>Tylenchomorpha</taxon>
        <taxon>Sphaerularioidea</taxon>
        <taxon>Anguinidae</taxon>
        <taxon>Anguininae</taxon>
        <taxon>Ditylenchus</taxon>
    </lineage>
</organism>
<keyword evidence="1 3" id="KW-0853">WD repeat</keyword>
<dbReference type="InterPro" id="IPR015943">
    <property type="entry name" value="WD40/YVTN_repeat-like_dom_sf"/>
</dbReference>
<dbReference type="InterPro" id="IPR001680">
    <property type="entry name" value="WD40_rpt"/>
</dbReference>
<dbReference type="PRINTS" id="PR00320">
    <property type="entry name" value="GPROTEINBRPT"/>
</dbReference>
<keyword evidence="5" id="KW-1185">Reference proteome</keyword>
<dbReference type="InterPro" id="IPR020472">
    <property type="entry name" value="WD40_PAC1"/>
</dbReference>
<comment type="caution">
    <text evidence="4">The sequence shown here is derived from an EMBL/GenBank/DDBJ whole genome shotgun (WGS) entry which is preliminary data.</text>
</comment>
<keyword evidence="2" id="KW-0677">Repeat</keyword>
<evidence type="ECO:0000313" key="4">
    <source>
        <dbReference type="EMBL" id="KAI1702134.1"/>
    </source>
</evidence>
<dbReference type="PANTHER" id="PTHR22847:SF637">
    <property type="entry name" value="WD REPEAT DOMAIN 5B"/>
    <property type="match status" value="1"/>
</dbReference>
<evidence type="ECO:0000256" key="1">
    <source>
        <dbReference type="ARBA" id="ARBA00022574"/>
    </source>
</evidence>
<sequence>MAHDDDNSPTVYEHDSMFIQHDWEQVKSGEKFFLGLRKFGTDQSEFLNVVRGEDSVVETGLDNAKIEILSPRKIRVQYNPYGEKFFVAPTVELSGQLHNAAVNSIDLSPSGNLIVSGDASGGLKVWNSRTAENQRTLEGHLLDVNRCRFFSSGSLIASGGVDMTIRLWNVATGEAADILKGHIRSVTDLAILDNGTDIASCSKDGTTKIWDSVDGKCIKTWNAHSEEILTNAVAVNSRLIASGYSNGNITVYDVESANKVASVTTGSPVSSLHFTGDKLYCGIENGEIHCFDVTSGRVMSILKTVNGKVTRMGNTPAGLLVSFGTGQLLLLSDPSNSATASMEFTGSDVSPVYDFTHSQDVLFSASRDKVIRKYHLK</sequence>
<protein>
    <submittedName>
        <fullName evidence="4">WD domain, g-beta repeat domain-containing protein</fullName>
    </submittedName>
</protein>
<gene>
    <name evidence="4" type="ORF">DdX_15648</name>
</gene>
<dbReference type="SUPFAM" id="SSF50978">
    <property type="entry name" value="WD40 repeat-like"/>
    <property type="match status" value="1"/>
</dbReference>
<dbReference type="GO" id="GO:1990234">
    <property type="term" value="C:transferase complex"/>
    <property type="evidence" value="ECO:0007669"/>
    <property type="project" value="UniProtKB-ARBA"/>
</dbReference>
<feature type="repeat" description="WD" evidence="3">
    <location>
        <begin position="221"/>
        <end position="262"/>
    </location>
</feature>
<dbReference type="Gene3D" id="2.130.10.10">
    <property type="entry name" value="YVTN repeat-like/Quinoprotein amine dehydrogenase"/>
    <property type="match status" value="2"/>
</dbReference>
<evidence type="ECO:0000256" key="2">
    <source>
        <dbReference type="ARBA" id="ARBA00022737"/>
    </source>
</evidence>
<reference evidence="4" key="1">
    <citation type="submission" date="2022-01" db="EMBL/GenBank/DDBJ databases">
        <title>Genome Sequence Resource for Two Populations of Ditylenchus destructor, the Migratory Endoparasitic Phytonematode.</title>
        <authorList>
            <person name="Zhang H."/>
            <person name="Lin R."/>
            <person name="Xie B."/>
        </authorList>
    </citation>
    <scope>NUCLEOTIDE SEQUENCE</scope>
    <source>
        <strain evidence="4">BazhouSP</strain>
    </source>
</reference>
<dbReference type="AlphaFoldDB" id="A0AAD4R0N3"/>
<accession>A0AAD4R0N3</accession>
<feature type="repeat" description="WD" evidence="3">
    <location>
        <begin position="179"/>
        <end position="220"/>
    </location>
</feature>
<dbReference type="SMART" id="SM00320">
    <property type="entry name" value="WD40"/>
    <property type="match status" value="6"/>
</dbReference>
<evidence type="ECO:0000256" key="3">
    <source>
        <dbReference type="PROSITE-ProRule" id="PRU00221"/>
    </source>
</evidence>
<evidence type="ECO:0000313" key="5">
    <source>
        <dbReference type="Proteomes" id="UP001201812"/>
    </source>
</evidence>
<dbReference type="InterPro" id="IPR019775">
    <property type="entry name" value="WD40_repeat_CS"/>
</dbReference>
<name>A0AAD4R0N3_9BILA</name>